<proteinExistence type="inferred from homology"/>
<comment type="cofactor">
    <cofactor evidence="7">
        <name>Fe cation</name>
        <dbReference type="ChEBI" id="CHEBI:24875"/>
    </cofactor>
</comment>
<dbReference type="PANTHER" id="PTHR42958:SF4">
    <property type="entry name" value="HYDROGENASE EXPRESSION_FORMATION PROTEIN HUPK"/>
    <property type="match status" value="1"/>
</dbReference>
<dbReference type="InterPro" id="IPR018194">
    <property type="entry name" value="Ni-dep_hyd_lsu_Ni_BS"/>
</dbReference>
<keyword evidence="5 7" id="KW-0479">Metal-binding</keyword>
<evidence type="ECO:0000256" key="4">
    <source>
        <dbReference type="ARBA" id="ARBA00022596"/>
    </source>
</evidence>
<comment type="similarity">
    <text evidence="3">Belongs to the [NiFe]/[NiFeSe] hydrogenase large subunit family.</text>
</comment>
<feature type="binding site" evidence="7">
    <location>
        <position position="60"/>
    </location>
    <ligand>
        <name>Ni(2+)</name>
        <dbReference type="ChEBI" id="CHEBI:49786"/>
    </ligand>
</feature>
<name>A0A3G3IPP7_9GAMM</name>
<feature type="binding site" evidence="7">
    <location>
        <position position="426"/>
    </location>
    <ligand>
        <name>Mg(2+)</name>
        <dbReference type="ChEBI" id="CHEBI:18420"/>
    </ligand>
</feature>
<dbReference type="PANTHER" id="PTHR42958">
    <property type="entry name" value="HYDROGENASE-2 LARGE CHAIN"/>
    <property type="match status" value="1"/>
</dbReference>
<dbReference type="KEGG" id="bthg:MS2017_2011"/>
<evidence type="ECO:0000313" key="8">
    <source>
        <dbReference type="EMBL" id="AYQ57669.1"/>
    </source>
</evidence>
<evidence type="ECO:0000256" key="3">
    <source>
        <dbReference type="ARBA" id="ARBA00009292"/>
    </source>
</evidence>
<comment type="subcellular location">
    <subcellularLocation>
        <location evidence="2">Cell envelope</location>
    </subcellularLocation>
</comment>
<feature type="binding site" evidence="7">
    <location>
        <position position="476"/>
    </location>
    <ligand>
        <name>Fe cation</name>
        <dbReference type="ChEBI" id="CHEBI:24875"/>
    </ligand>
</feature>
<keyword evidence="7" id="KW-0460">Magnesium</keyword>
<keyword evidence="7" id="KW-0408">Iron</keyword>
<evidence type="ECO:0000256" key="7">
    <source>
        <dbReference type="PIRSR" id="PIRSR601501-1"/>
    </source>
</evidence>
<evidence type="ECO:0000256" key="5">
    <source>
        <dbReference type="ARBA" id="ARBA00022723"/>
    </source>
</evidence>
<sequence length="479" mass="53452">MSDIIVGPFNRVEGDLELKLDIQSNQILDAKVTSPMYRGFEQILLGKPPLDALVYTPRICGICSVSQSIACAYALENSQSKTVPHNGRIATNLVLATENILDHLTHFYLFFMPDFAKAEYQSKPWYPTIKNRFQAGKGKALNDILPARADLLKVVALLAGKWPHTLSIQPGGSSKAIDKYEQIELKNTIRQFKLFLEESVFGGSLHTLLEKQTRAELLDWANDNASDFAQFIQLIEVNELEDLGSVDLTLMSYGNYQSAEATAFASGIFHQGKLQPLDADKIKEHTQYSYLNNTCSGKHPLKNTTEMPTALPDEAYSWCKAPRLDGKVIEVGAFARQVIDQQPLIVDLNHHTKSNVANRVIARMIEVARIALLLEQWADEFEIGNPFYQALELPKNFQSEGLIEAARGSLGHWMEVKDGKISNYQIIAPTTWNFSPMDDKKQKGALEQALIGTNAPSSQSVKVEHIVRSFDPCMVCTAH</sequence>
<dbReference type="GO" id="GO:0008901">
    <property type="term" value="F:ferredoxin hydrogenase activity"/>
    <property type="evidence" value="ECO:0007669"/>
    <property type="project" value="InterPro"/>
</dbReference>
<feature type="binding site" evidence="7">
    <location>
        <position position="473"/>
    </location>
    <ligand>
        <name>Ni(2+)</name>
        <dbReference type="ChEBI" id="CHEBI:49786"/>
    </ligand>
</feature>
<feature type="binding site" evidence="7">
    <location>
        <position position="63"/>
    </location>
    <ligand>
        <name>Ni(2+)</name>
        <dbReference type="ChEBI" id="CHEBI:49786"/>
    </ligand>
</feature>
<feature type="binding site" evidence="7">
    <location>
        <position position="41"/>
    </location>
    <ligand>
        <name>Mg(2+)</name>
        <dbReference type="ChEBI" id="CHEBI:18420"/>
    </ligand>
</feature>
<protein>
    <submittedName>
        <fullName evidence="8">Hydrogenase large subunit</fullName>
    </submittedName>
</protein>
<dbReference type="EMBL" id="CP024634">
    <property type="protein sequence ID" value="AYQ57669.1"/>
    <property type="molecule type" value="Genomic_DNA"/>
</dbReference>
<evidence type="ECO:0000256" key="6">
    <source>
        <dbReference type="ARBA" id="ARBA00023002"/>
    </source>
</evidence>
<feature type="binding site" evidence="7">
    <location>
        <position position="63"/>
    </location>
    <ligand>
        <name>Fe cation</name>
        <dbReference type="ChEBI" id="CHEBI:24875"/>
    </ligand>
</feature>
<dbReference type="InterPro" id="IPR050867">
    <property type="entry name" value="NiFe/NiFeSe_hydrgnase_LSU"/>
</dbReference>
<evidence type="ECO:0000256" key="1">
    <source>
        <dbReference type="ARBA" id="ARBA00001967"/>
    </source>
</evidence>
<dbReference type="Pfam" id="PF00374">
    <property type="entry name" value="NiFeSe_Hases"/>
    <property type="match status" value="2"/>
</dbReference>
<dbReference type="GO" id="GO:0030313">
    <property type="term" value="C:cell envelope"/>
    <property type="evidence" value="ECO:0007669"/>
    <property type="project" value="UniProtKB-SubCell"/>
</dbReference>
<evidence type="ECO:0000313" key="9">
    <source>
        <dbReference type="Proteomes" id="UP000278334"/>
    </source>
</evidence>
<keyword evidence="4 7" id="KW-0533">Nickel</keyword>
<dbReference type="PROSITE" id="PS00507">
    <property type="entry name" value="NI_HGENASE_L_1"/>
    <property type="match status" value="1"/>
</dbReference>
<comment type="cofactor">
    <cofactor evidence="1 7">
        <name>Ni(2+)</name>
        <dbReference type="ChEBI" id="CHEBI:49786"/>
    </cofactor>
</comment>
<feature type="binding site" evidence="7">
    <location>
        <position position="479"/>
    </location>
    <ligand>
        <name>Mg(2+)</name>
        <dbReference type="ChEBI" id="CHEBI:18420"/>
    </ligand>
</feature>
<dbReference type="RefSeq" id="WP_122952081.1">
    <property type="nucleotide sequence ID" value="NZ_CP024634.1"/>
</dbReference>
<gene>
    <name evidence="8" type="ORF">MS2017_2011</name>
</gene>
<accession>A0A3G3IPP7</accession>
<dbReference type="SUPFAM" id="SSF56762">
    <property type="entry name" value="HydB/Nqo4-like"/>
    <property type="match status" value="1"/>
</dbReference>
<dbReference type="GO" id="GO:0016151">
    <property type="term" value="F:nickel cation binding"/>
    <property type="evidence" value="ECO:0007669"/>
    <property type="project" value="InterPro"/>
</dbReference>
<reference evidence="8 9" key="1">
    <citation type="submission" date="2017-11" db="EMBL/GenBank/DDBJ databases">
        <title>Genome sequence of the bacterial symbiont EPR9N from a vent mussel Bathymodiolus thermophilus.</title>
        <authorList>
            <person name="Won Y.-J."/>
        </authorList>
    </citation>
    <scope>NUCLEOTIDE SEQUENCE [LARGE SCALE GENOMIC DNA]</scope>
    <source>
        <strain evidence="8 9">EPR9N</strain>
    </source>
</reference>
<evidence type="ECO:0000256" key="2">
    <source>
        <dbReference type="ARBA" id="ARBA00004196"/>
    </source>
</evidence>
<dbReference type="Proteomes" id="UP000278334">
    <property type="component" value="Chromosome"/>
</dbReference>
<dbReference type="InterPro" id="IPR029014">
    <property type="entry name" value="NiFe-Hase_large"/>
</dbReference>
<dbReference type="InterPro" id="IPR001501">
    <property type="entry name" value="Ni-dep_hyd_lsu"/>
</dbReference>
<organism evidence="8 9">
    <name type="scientific">Bathymodiolus thermophilus thioautotrophic gill symbiont</name>
    <dbReference type="NCBI Taxonomy" id="2360"/>
    <lineage>
        <taxon>Bacteria</taxon>
        <taxon>Pseudomonadati</taxon>
        <taxon>Pseudomonadota</taxon>
        <taxon>Gammaproteobacteria</taxon>
        <taxon>sulfur-oxidizing symbionts</taxon>
    </lineage>
</organism>
<keyword evidence="6" id="KW-0560">Oxidoreductase</keyword>
<dbReference type="AlphaFoldDB" id="A0A3G3IPP7"/>
<dbReference type="Gene3D" id="1.10.645.10">
    <property type="entry name" value="Cytochrome-c3 Hydrogenase, chain B"/>
    <property type="match status" value="1"/>
</dbReference>